<dbReference type="Pfam" id="PF03126">
    <property type="entry name" value="Plus-3"/>
    <property type="match status" value="1"/>
</dbReference>
<feature type="region of interest" description="Disordered" evidence="1">
    <location>
        <begin position="40"/>
        <end position="86"/>
    </location>
</feature>
<name>H8Z953_NEMA1</name>
<evidence type="ECO:0000259" key="2">
    <source>
        <dbReference type="SMART" id="SM00719"/>
    </source>
</evidence>
<proteinExistence type="predicted"/>
<dbReference type="AlphaFoldDB" id="H8Z953"/>
<protein>
    <recommendedName>
        <fullName evidence="2">Plus3 domain-containing protein</fullName>
    </recommendedName>
</protein>
<dbReference type="EMBL" id="JH604633">
    <property type="protein sequence ID" value="EHY66484.1"/>
    <property type="molecule type" value="Genomic_DNA"/>
</dbReference>
<dbReference type="STRING" id="944018.H8Z953"/>
<evidence type="ECO:0000313" key="3">
    <source>
        <dbReference type="EMBL" id="EHY66484.1"/>
    </source>
</evidence>
<gene>
    <name evidence="3" type="ORF">NERG_00124</name>
</gene>
<organism evidence="3">
    <name type="scientific">Nematocida ausubeli (strain ATCC PRA-371 / ERTm2)</name>
    <name type="common">Nematode killer fungus</name>
    <dbReference type="NCBI Taxonomy" id="1913371"/>
    <lineage>
        <taxon>Eukaryota</taxon>
        <taxon>Fungi</taxon>
        <taxon>Fungi incertae sedis</taxon>
        <taxon>Microsporidia</taxon>
        <taxon>Nematocida</taxon>
    </lineage>
</organism>
<evidence type="ECO:0000256" key="1">
    <source>
        <dbReference type="SAM" id="MobiDB-lite"/>
    </source>
</evidence>
<dbReference type="Gene3D" id="3.90.70.200">
    <property type="entry name" value="Plus-3 domain"/>
    <property type="match status" value="1"/>
</dbReference>
<feature type="compositionally biased region" description="Basic and acidic residues" evidence="1">
    <location>
        <begin position="40"/>
        <end position="52"/>
    </location>
</feature>
<dbReference type="Proteomes" id="UP000005622">
    <property type="component" value="Unassembled WGS sequence"/>
</dbReference>
<feature type="domain" description="Plus3" evidence="2">
    <location>
        <begin position="89"/>
        <end position="190"/>
    </location>
</feature>
<dbReference type="HOGENOM" id="CLU_1008628_0_0_1"/>
<sequence length="276" mass="32855">MSLKQPRRMQKEEKLYIGEEDRNYLESLPETVRERILYERHLKKTEENERRELKHRNNLFTEEDETESDSSKDTKRKKEKTAPAAPSKATTYDVFKAVVLRRSTFVSNVYKKALKSFEGYYVKIRLLEGYHVYRITKIYEGKRYEIEGKVTNQWMCLERAGDRRQVNIQSISNQGISKEEYTKYIEENAIAGGNKTLQKMQVRLSKCLEKRMSEEEQDYSLGQMRRFSKDRRITAKRRLVLKVTLERAKHEGNLKEIEDLEREIQELSEPSEMYGA</sequence>
<dbReference type="SMART" id="SM00719">
    <property type="entry name" value="Plus3"/>
    <property type="match status" value="1"/>
</dbReference>
<dbReference type="InterPro" id="IPR004343">
    <property type="entry name" value="Plus-3_dom"/>
</dbReference>
<reference evidence="3" key="1">
    <citation type="submission" date="2011-03" db="EMBL/GenBank/DDBJ databases">
        <title>The Genome Sequence of Nematocida sp1 strain ERTm2.</title>
        <authorList>
            <consortium name="The Broad Institute Genome Sequencing Platform"/>
            <consortium name="The Broad Institute Genome Sequencing Center for Infectious Disease"/>
            <person name="Cuomo C."/>
            <person name="Troemel E."/>
            <person name="Young S.K."/>
            <person name="Zeng Q."/>
            <person name="Gargeya S."/>
            <person name="Fitzgerald M."/>
            <person name="Haas B."/>
            <person name="Abouelleil A."/>
            <person name="Alvarado L."/>
            <person name="Arachchi H.M."/>
            <person name="Berlin A."/>
            <person name="Brown A."/>
            <person name="Chapman S.B."/>
            <person name="Chen Z."/>
            <person name="Dunbar C."/>
            <person name="Freedman E."/>
            <person name="Gearin G."/>
            <person name="Gellesch M."/>
            <person name="Goldberg J."/>
            <person name="Griggs A."/>
            <person name="Gujja S."/>
            <person name="Heilman E.R."/>
            <person name="Heiman D."/>
            <person name="Howarth C."/>
            <person name="Larson L."/>
            <person name="Lui A."/>
            <person name="MacDonald P.J.P."/>
            <person name="Mehta T."/>
            <person name="Montmayeur A."/>
            <person name="Murphy C."/>
            <person name="Neiman D."/>
            <person name="Pearson M."/>
            <person name="Priest M."/>
            <person name="Roberts A."/>
            <person name="Saif S."/>
            <person name="Shea T."/>
            <person name="Shenoy N."/>
            <person name="Sisk P."/>
            <person name="Stolte C."/>
            <person name="Sykes S."/>
            <person name="White J."/>
            <person name="Yandava C."/>
            <person name="Wortman J."/>
            <person name="Nusbaum C."/>
            <person name="Birren B."/>
        </authorList>
    </citation>
    <scope>NUCLEOTIDE SEQUENCE</scope>
    <source>
        <strain evidence="3">ERTm2</strain>
    </source>
</reference>
<accession>H8Z953</accession>
<dbReference type="GO" id="GO:0003677">
    <property type="term" value="F:DNA binding"/>
    <property type="evidence" value="ECO:0007669"/>
    <property type="project" value="InterPro"/>
</dbReference>
<dbReference type="InterPro" id="IPR036128">
    <property type="entry name" value="Plus3-like_sf"/>
</dbReference>
<dbReference type="SUPFAM" id="SSF159042">
    <property type="entry name" value="Plus3-like"/>
    <property type="match status" value="1"/>
</dbReference>